<dbReference type="InterPro" id="IPR036563">
    <property type="entry name" value="MoaE_sf"/>
</dbReference>
<dbReference type="EMBL" id="CP022132">
    <property type="protein sequence ID" value="ASG67176.1"/>
    <property type="molecule type" value="Genomic_DNA"/>
</dbReference>
<comment type="catalytic activity">
    <reaction evidence="11">
        <text>2 [molybdopterin-synthase sulfur-carrier protein]-C-terminal-Gly-aminoethanethioate + cyclic pyranopterin phosphate + H2O = molybdopterin + 2 [molybdopterin-synthase sulfur-carrier protein]-C-terminal Gly-Gly + 2 H(+)</text>
        <dbReference type="Rhea" id="RHEA:26333"/>
        <dbReference type="Rhea" id="RHEA-COMP:12202"/>
        <dbReference type="Rhea" id="RHEA-COMP:19907"/>
        <dbReference type="ChEBI" id="CHEBI:15377"/>
        <dbReference type="ChEBI" id="CHEBI:15378"/>
        <dbReference type="ChEBI" id="CHEBI:58698"/>
        <dbReference type="ChEBI" id="CHEBI:59648"/>
        <dbReference type="ChEBI" id="CHEBI:90778"/>
        <dbReference type="ChEBI" id="CHEBI:232372"/>
        <dbReference type="EC" id="2.8.1.12"/>
    </reaction>
</comment>
<sequence>MKNKNSFAHITNKTIAITDAEQLLKNKEHGATIYFIGVVRDHNEGKKVTGIDYDVCRPLAKNVLNKIIRETEQRYPKICIYIAHYEGYLNVGEISLLISTSTSHRDDCYKANRYIVEAIKHSCPVWKREHYVDGKIEWVKGCVVKHEYIN</sequence>
<dbReference type="InterPro" id="IPR003448">
    <property type="entry name" value="Mopterin_biosynth_MoaE"/>
</dbReference>
<protein>
    <recommendedName>
        <fullName evidence="4">Molybdopterin synthase catalytic subunit</fullName>
        <ecNumber evidence="3">2.8.1.12</ecNumber>
    </recommendedName>
    <alternativeName>
        <fullName evidence="9">MPT synthase subunit 2</fullName>
    </alternativeName>
    <alternativeName>
        <fullName evidence="7">Molybdenum cofactor biosynthesis protein E</fullName>
    </alternativeName>
    <alternativeName>
        <fullName evidence="8">Molybdopterin-converting factor large subunit</fullName>
    </alternativeName>
    <alternativeName>
        <fullName evidence="10">Molybdopterin-converting factor subunit 2</fullName>
    </alternativeName>
</protein>
<proteinExistence type="inferred from homology"/>
<dbReference type="Pfam" id="PF02391">
    <property type="entry name" value="MoaE"/>
    <property type="match status" value="1"/>
</dbReference>
<evidence type="ECO:0000256" key="2">
    <source>
        <dbReference type="ARBA" id="ARBA00005426"/>
    </source>
</evidence>
<evidence type="ECO:0000256" key="4">
    <source>
        <dbReference type="ARBA" id="ARBA00013858"/>
    </source>
</evidence>
<dbReference type="Proteomes" id="UP000249910">
    <property type="component" value="Chromosome"/>
</dbReference>
<reference evidence="12 13" key="1">
    <citation type="submission" date="2017-06" db="EMBL/GenBank/DDBJ databases">
        <title>Complete genome of Francisella halioticida.</title>
        <authorList>
            <person name="Sjodin A."/>
        </authorList>
    </citation>
    <scope>NUCLEOTIDE SEQUENCE [LARGE SCALE GENOMIC DNA]</scope>
    <source>
        <strain evidence="12 13">DSM 23729</strain>
    </source>
</reference>
<name>A0ABM6LX53_9GAMM</name>
<dbReference type="RefSeq" id="WP_088771732.1">
    <property type="nucleotide sequence ID" value="NZ_CP022132.1"/>
</dbReference>
<dbReference type="Gene3D" id="3.90.1170.40">
    <property type="entry name" value="Molybdopterin biosynthesis MoaE subunit"/>
    <property type="match status" value="1"/>
</dbReference>
<evidence type="ECO:0000313" key="13">
    <source>
        <dbReference type="Proteomes" id="UP000249910"/>
    </source>
</evidence>
<evidence type="ECO:0000256" key="1">
    <source>
        <dbReference type="ARBA" id="ARBA00005046"/>
    </source>
</evidence>
<dbReference type="CDD" id="cd00756">
    <property type="entry name" value="MoaE"/>
    <property type="match status" value="1"/>
</dbReference>
<evidence type="ECO:0000256" key="3">
    <source>
        <dbReference type="ARBA" id="ARBA00011950"/>
    </source>
</evidence>
<gene>
    <name evidence="12" type="ORF">CDV26_01155</name>
</gene>
<evidence type="ECO:0000256" key="9">
    <source>
        <dbReference type="ARBA" id="ARBA00030781"/>
    </source>
</evidence>
<evidence type="ECO:0000256" key="6">
    <source>
        <dbReference type="ARBA" id="ARBA00026066"/>
    </source>
</evidence>
<evidence type="ECO:0000256" key="10">
    <source>
        <dbReference type="ARBA" id="ARBA00032474"/>
    </source>
</evidence>
<organism evidence="12 13">
    <name type="scientific">Francisella halioticida</name>
    <dbReference type="NCBI Taxonomy" id="549298"/>
    <lineage>
        <taxon>Bacteria</taxon>
        <taxon>Pseudomonadati</taxon>
        <taxon>Pseudomonadota</taxon>
        <taxon>Gammaproteobacteria</taxon>
        <taxon>Thiotrichales</taxon>
        <taxon>Francisellaceae</taxon>
        <taxon>Francisella</taxon>
    </lineage>
</organism>
<keyword evidence="5" id="KW-0501">Molybdenum cofactor biosynthesis</keyword>
<accession>A0ABM6LX53</accession>
<dbReference type="SUPFAM" id="SSF54690">
    <property type="entry name" value="Molybdopterin synthase subunit MoaE"/>
    <property type="match status" value="1"/>
</dbReference>
<evidence type="ECO:0000256" key="5">
    <source>
        <dbReference type="ARBA" id="ARBA00023150"/>
    </source>
</evidence>
<evidence type="ECO:0000256" key="11">
    <source>
        <dbReference type="ARBA" id="ARBA00049878"/>
    </source>
</evidence>
<evidence type="ECO:0000313" key="12">
    <source>
        <dbReference type="EMBL" id="ASG67176.1"/>
    </source>
</evidence>
<comment type="pathway">
    <text evidence="1">Cofactor biosynthesis; molybdopterin biosynthesis.</text>
</comment>
<dbReference type="PANTHER" id="PTHR23404">
    <property type="entry name" value="MOLYBDOPTERIN SYNTHASE RELATED"/>
    <property type="match status" value="1"/>
</dbReference>
<comment type="similarity">
    <text evidence="2">Belongs to the MoaE family.</text>
</comment>
<dbReference type="EC" id="2.8.1.12" evidence="3"/>
<keyword evidence="13" id="KW-1185">Reference proteome</keyword>
<comment type="subunit">
    <text evidence="6">Heterotetramer of 2 MoaD subunits and 2 MoaE subunits. Also stable as homodimer. The enzyme changes between these two forms during catalysis.</text>
</comment>
<evidence type="ECO:0000256" key="8">
    <source>
        <dbReference type="ARBA" id="ARBA00030407"/>
    </source>
</evidence>
<evidence type="ECO:0000256" key="7">
    <source>
        <dbReference type="ARBA" id="ARBA00029745"/>
    </source>
</evidence>